<dbReference type="AlphaFoldDB" id="A0A5C6CGH0"/>
<dbReference type="GO" id="GO:0006508">
    <property type="term" value="P:proteolysis"/>
    <property type="evidence" value="ECO:0007669"/>
    <property type="project" value="InterPro"/>
</dbReference>
<dbReference type="Gene3D" id="3.40.50.1820">
    <property type="entry name" value="alpha/beta hydrolase"/>
    <property type="match status" value="1"/>
</dbReference>
<proteinExistence type="predicted"/>
<dbReference type="InterPro" id="IPR029058">
    <property type="entry name" value="AB_hydrolase_fold"/>
</dbReference>
<keyword evidence="5" id="KW-1185">Reference proteome</keyword>
<dbReference type="GO" id="GO:0046555">
    <property type="term" value="F:acetylxylan esterase activity"/>
    <property type="evidence" value="ECO:0007669"/>
    <property type="project" value="UniProtKB-EC"/>
</dbReference>
<dbReference type="InterPro" id="IPR050300">
    <property type="entry name" value="GDXG_lipolytic_enzyme"/>
</dbReference>
<dbReference type="PANTHER" id="PTHR48081">
    <property type="entry name" value="AB HYDROLASE SUPERFAMILY PROTEIN C4A8.06C"/>
    <property type="match status" value="1"/>
</dbReference>
<comment type="caution">
    <text evidence="4">The sequence shown here is derived from an EMBL/GenBank/DDBJ whole genome shotgun (WGS) entry which is preliminary data.</text>
</comment>
<dbReference type="RefSeq" id="WP_146594274.1">
    <property type="nucleotide sequence ID" value="NZ_SJPT01000003.1"/>
</dbReference>
<evidence type="ECO:0000256" key="1">
    <source>
        <dbReference type="ARBA" id="ARBA00022801"/>
    </source>
</evidence>
<accession>A0A5C6CGH0</accession>
<evidence type="ECO:0000259" key="3">
    <source>
        <dbReference type="Pfam" id="PF00326"/>
    </source>
</evidence>
<dbReference type="Pfam" id="PF00326">
    <property type="entry name" value="Peptidase_S9"/>
    <property type="match status" value="1"/>
</dbReference>
<dbReference type="PANTHER" id="PTHR48081:SF6">
    <property type="entry name" value="PEPTIDASE S9 PROLYL OLIGOPEPTIDASE CATALYTIC DOMAIN-CONTAINING PROTEIN"/>
    <property type="match status" value="1"/>
</dbReference>
<evidence type="ECO:0000256" key="2">
    <source>
        <dbReference type="SAM" id="SignalP"/>
    </source>
</evidence>
<dbReference type="SUPFAM" id="SSF53474">
    <property type="entry name" value="alpha/beta-Hydrolases"/>
    <property type="match status" value="1"/>
</dbReference>
<gene>
    <name evidence="4" type="primary">axeA1_2</name>
    <name evidence="4" type="ORF">Pla52o_19260</name>
</gene>
<keyword evidence="1 4" id="KW-0378">Hydrolase</keyword>
<dbReference type="InterPro" id="IPR001375">
    <property type="entry name" value="Peptidase_S9_cat"/>
</dbReference>
<evidence type="ECO:0000313" key="4">
    <source>
        <dbReference type="EMBL" id="TWU24003.1"/>
    </source>
</evidence>
<dbReference type="GO" id="GO:0008236">
    <property type="term" value="F:serine-type peptidase activity"/>
    <property type="evidence" value="ECO:0007669"/>
    <property type="project" value="InterPro"/>
</dbReference>
<protein>
    <submittedName>
        <fullName evidence="4">Acetylxylan esterase</fullName>
        <ecNumber evidence="4">3.1.1.72</ecNumber>
    </submittedName>
</protein>
<feature type="chain" id="PRO_5023140540" evidence="2">
    <location>
        <begin position="23"/>
        <end position="305"/>
    </location>
</feature>
<evidence type="ECO:0000313" key="5">
    <source>
        <dbReference type="Proteomes" id="UP000316304"/>
    </source>
</evidence>
<organism evidence="4 5">
    <name type="scientific">Novipirellula galeiformis</name>
    <dbReference type="NCBI Taxonomy" id="2528004"/>
    <lineage>
        <taxon>Bacteria</taxon>
        <taxon>Pseudomonadati</taxon>
        <taxon>Planctomycetota</taxon>
        <taxon>Planctomycetia</taxon>
        <taxon>Pirellulales</taxon>
        <taxon>Pirellulaceae</taxon>
        <taxon>Novipirellula</taxon>
    </lineage>
</organism>
<dbReference type="EMBL" id="SJPT01000003">
    <property type="protein sequence ID" value="TWU24003.1"/>
    <property type="molecule type" value="Genomic_DNA"/>
</dbReference>
<sequence precursor="true">MKAILYSLIAFAFGLFTGPLSANDPALTPTTDAIVNIWPNNPPAWTPPTQAEGNTSNAKSRNVAGRPVIRIGNVAQPQLHVFHAKAELKSDTTIVVCPGGGYSILAWDLEGTEIAQRLQDIGVTAVVLKYRVPTGGEDERWKAPVQDIQRSISMIRAGAVQGVPNTRVGVLGFSAGGNASARAATASQRMYEAMDVNDQQDFVPDFAVLVYPAWIVEKDNPSKLIDDIKVTDHTPPMFFAHARNDGITCLGSVTLFSELQRRGINSALHIFGSGGHGFGSRRNDQETDAWPELLTLWMRDLEWIK</sequence>
<feature type="domain" description="Peptidase S9 prolyl oligopeptidase catalytic" evidence="3">
    <location>
        <begin position="164"/>
        <end position="286"/>
    </location>
</feature>
<keyword evidence="2" id="KW-0732">Signal</keyword>
<dbReference type="EC" id="3.1.1.72" evidence="4"/>
<dbReference type="Proteomes" id="UP000316304">
    <property type="component" value="Unassembled WGS sequence"/>
</dbReference>
<name>A0A5C6CGH0_9BACT</name>
<feature type="signal peptide" evidence="2">
    <location>
        <begin position="1"/>
        <end position="22"/>
    </location>
</feature>
<dbReference type="OrthoDB" id="9794725at2"/>
<reference evidence="4 5" key="1">
    <citation type="submission" date="2019-02" db="EMBL/GenBank/DDBJ databases">
        <title>Deep-cultivation of Planctomycetes and their phenomic and genomic characterization uncovers novel biology.</title>
        <authorList>
            <person name="Wiegand S."/>
            <person name="Jogler M."/>
            <person name="Boedeker C."/>
            <person name="Pinto D."/>
            <person name="Vollmers J."/>
            <person name="Rivas-Marin E."/>
            <person name="Kohn T."/>
            <person name="Peeters S.H."/>
            <person name="Heuer A."/>
            <person name="Rast P."/>
            <person name="Oberbeckmann S."/>
            <person name="Bunk B."/>
            <person name="Jeske O."/>
            <person name="Meyerdierks A."/>
            <person name="Storesund J.E."/>
            <person name="Kallscheuer N."/>
            <person name="Luecker S."/>
            <person name="Lage O.M."/>
            <person name="Pohl T."/>
            <person name="Merkel B.J."/>
            <person name="Hornburger P."/>
            <person name="Mueller R.-W."/>
            <person name="Bruemmer F."/>
            <person name="Labrenz M."/>
            <person name="Spormann A.M."/>
            <person name="Op Den Camp H."/>
            <person name="Overmann J."/>
            <person name="Amann R."/>
            <person name="Jetten M.S.M."/>
            <person name="Mascher T."/>
            <person name="Medema M.H."/>
            <person name="Devos D.P."/>
            <person name="Kaster A.-K."/>
            <person name="Ovreas L."/>
            <person name="Rohde M."/>
            <person name="Galperin M.Y."/>
            <person name="Jogler C."/>
        </authorList>
    </citation>
    <scope>NUCLEOTIDE SEQUENCE [LARGE SCALE GENOMIC DNA]</scope>
    <source>
        <strain evidence="4 5">Pla52o</strain>
    </source>
</reference>